<feature type="transmembrane region" description="Helical" evidence="1">
    <location>
        <begin position="108"/>
        <end position="125"/>
    </location>
</feature>
<keyword evidence="1" id="KW-0472">Membrane</keyword>
<dbReference type="EMBL" id="JAAKZV010000282">
    <property type="protein sequence ID" value="NGN69326.1"/>
    <property type="molecule type" value="Genomic_DNA"/>
</dbReference>
<keyword evidence="1" id="KW-1133">Transmembrane helix</keyword>
<proteinExistence type="predicted"/>
<evidence type="ECO:0000313" key="3">
    <source>
        <dbReference type="Proteomes" id="UP000481583"/>
    </source>
</evidence>
<evidence type="ECO:0000313" key="2">
    <source>
        <dbReference type="EMBL" id="NGN69326.1"/>
    </source>
</evidence>
<organism evidence="2 3">
    <name type="scientific">Streptomyces coryli</name>
    <dbReference type="NCBI Taxonomy" id="1128680"/>
    <lineage>
        <taxon>Bacteria</taxon>
        <taxon>Bacillati</taxon>
        <taxon>Actinomycetota</taxon>
        <taxon>Actinomycetes</taxon>
        <taxon>Kitasatosporales</taxon>
        <taxon>Streptomycetaceae</taxon>
        <taxon>Streptomyces</taxon>
    </lineage>
</organism>
<dbReference type="AlphaFoldDB" id="A0A6G4UCC4"/>
<reference evidence="2 3" key="1">
    <citation type="submission" date="2020-02" db="EMBL/GenBank/DDBJ databases">
        <title>Whole-genome analyses of novel actinobacteria.</title>
        <authorList>
            <person name="Sahin N."/>
        </authorList>
    </citation>
    <scope>NUCLEOTIDE SEQUENCE [LARGE SCALE GENOMIC DNA]</scope>
    <source>
        <strain evidence="2 3">A7024</strain>
    </source>
</reference>
<keyword evidence="3" id="KW-1185">Reference proteome</keyword>
<dbReference type="RefSeq" id="WP_165244163.1">
    <property type="nucleotide sequence ID" value="NZ_JAAKZV010000282.1"/>
</dbReference>
<evidence type="ECO:0000256" key="1">
    <source>
        <dbReference type="SAM" id="Phobius"/>
    </source>
</evidence>
<keyword evidence="1" id="KW-0812">Transmembrane</keyword>
<sequence>MTDSVIASRGVSRSVVGAALATAAGVTPGLLGMSSDVLPTGALYGLGWPAFGVASALLLDRDALSRLGRVFASLALLPAAVSAVALPAVPAADDGQPGWSRIERCWEWLGIAPIVAALAVIAWGMDTAADRMSRRRLVWLVVWSSALVVSVLTASFGGDARVVAAVTTLGLWGRPPRCTGSRRSASCGRSVNP</sequence>
<protein>
    <submittedName>
        <fullName evidence="2">Uncharacterized protein</fullName>
    </submittedName>
</protein>
<comment type="caution">
    <text evidence="2">The sequence shown here is derived from an EMBL/GenBank/DDBJ whole genome shotgun (WGS) entry which is preliminary data.</text>
</comment>
<feature type="transmembrane region" description="Helical" evidence="1">
    <location>
        <begin position="37"/>
        <end position="58"/>
    </location>
</feature>
<gene>
    <name evidence="2" type="ORF">G5C51_36250</name>
</gene>
<feature type="transmembrane region" description="Helical" evidence="1">
    <location>
        <begin position="12"/>
        <end position="31"/>
    </location>
</feature>
<accession>A0A6G4UCC4</accession>
<dbReference type="Proteomes" id="UP000481583">
    <property type="component" value="Unassembled WGS sequence"/>
</dbReference>
<feature type="transmembrane region" description="Helical" evidence="1">
    <location>
        <begin position="70"/>
        <end position="88"/>
    </location>
</feature>
<feature type="transmembrane region" description="Helical" evidence="1">
    <location>
        <begin position="137"/>
        <end position="156"/>
    </location>
</feature>
<name>A0A6G4UCC4_9ACTN</name>